<reference evidence="12 13" key="1">
    <citation type="submission" date="2009-11" db="EMBL/GenBank/DDBJ databases">
        <title>Annotation of Allomyces macrogynus ATCC 38327.</title>
        <authorList>
            <consortium name="The Broad Institute Genome Sequencing Platform"/>
            <person name="Russ C."/>
            <person name="Cuomo C."/>
            <person name="Burger G."/>
            <person name="Gray M.W."/>
            <person name="Holland P.W.H."/>
            <person name="King N."/>
            <person name="Lang F.B.F."/>
            <person name="Roger A.J."/>
            <person name="Ruiz-Trillo I."/>
            <person name="Young S.K."/>
            <person name="Zeng Q."/>
            <person name="Gargeya S."/>
            <person name="Fitzgerald M."/>
            <person name="Haas B."/>
            <person name="Abouelleil A."/>
            <person name="Alvarado L."/>
            <person name="Arachchi H.M."/>
            <person name="Berlin A."/>
            <person name="Chapman S.B."/>
            <person name="Gearin G."/>
            <person name="Goldberg J."/>
            <person name="Griggs A."/>
            <person name="Gujja S."/>
            <person name="Hansen M."/>
            <person name="Heiman D."/>
            <person name="Howarth C."/>
            <person name="Larimer J."/>
            <person name="Lui A."/>
            <person name="MacDonald P.J.P."/>
            <person name="McCowen C."/>
            <person name="Montmayeur A."/>
            <person name="Murphy C."/>
            <person name="Neiman D."/>
            <person name="Pearson M."/>
            <person name="Priest M."/>
            <person name="Roberts A."/>
            <person name="Saif S."/>
            <person name="Shea T."/>
            <person name="Sisk P."/>
            <person name="Stolte C."/>
            <person name="Sykes S."/>
            <person name="Wortman J."/>
            <person name="Nusbaum C."/>
            <person name="Birren B."/>
        </authorList>
    </citation>
    <scope>NUCLEOTIDE SEQUENCE [LARGE SCALE GENOMIC DNA]</scope>
    <source>
        <strain evidence="12 13">ATCC 38327</strain>
    </source>
</reference>
<dbReference type="SUPFAM" id="SSF64586">
    <property type="entry name" value="C-terminal domain of ProRS"/>
    <property type="match status" value="1"/>
</dbReference>
<dbReference type="VEuPathDB" id="FungiDB:AMAG_07589"/>
<organism evidence="12 13">
    <name type="scientific">Allomyces macrogynus (strain ATCC 38327)</name>
    <name type="common">Allomyces javanicus var. macrogynus</name>
    <dbReference type="NCBI Taxonomy" id="578462"/>
    <lineage>
        <taxon>Eukaryota</taxon>
        <taxon>Fungi</taxon>
        <taxon>Fungi incertae sedis</taxon>
        <taxon>Blastocladiomycota</taxon>
        <taxon>Blastocladiomycetes</taxon>
        <taxon>Blastocladiales</taxon>
        <taxon>Blastocladiaceae</taxon>
        <taxon>Allomyces</taxon>
    </lineage>
</organism>
<protein>
    <recommendedName>
        <fullName evidence="2">proline--tRNA ligase</fullName>
        <ecNumber evidence="2">6.1.1.15</ecNumber>
    </recommendedName>
    <alternativeName>
        <fullName evidence="8">Prolyl-tRNA synthetase</fullName>
    </alternativeName>
</protein>
<dbReference type="InterPro" id="IPR006195">
    <property type="entry name" value="aa-tRNA-synth_II"/>
</dbReference>
<accession>A0A0L0SIM8</accession>
<dbReference type="FunFam" id="3.30.930.10:FF:000007">
    <property type="entry name" value="Bifunctional glutamate/proline--tRNA ligase"/>
    <property type="match status" value="1"/>
</dbReference>
<keyword evidence="7" id="KW-0030">Aminoacyl-tRNA synthetase</keyword>
<evidence type="ECO:0000256" key="4">
    <source>
        <dbReference type="ARBA" id="ARBA00022741"/>
    </source>
</evidence>
<dbReference type="CDD" id="cd00778">
    <property type="entry name" value="ProRS_core_arch_euk"/>
    <property type="match status" value="1"/>
</dbReference>
<dbReference type="SMART" id="SM00946">
    <property type="entry name" value="ProRS-C_1"/>
    <property type="match status" value="1"/>
</dbReference>
<gene>
    <name evidence="12" type="ORF">AMAG_07589</name>
</gene>
<dbReference type="NCBIfam" id="TIGR00408">
    <property type="entry name" value="proS_fam_I"/>
    <property type="match status" value="1"/>
</dbReference>
<dbReference type="InterPro" id="IPR016061">
    <property type="entry name" value="Pro-tRNA_ligase_II_C"/>
</dbReference>
<dbReference type="AlphaFoldDB" id="A0A0L0SIM8"/>
<comment type="catalytic activity">
    <reaction evidence="9">
        <text>tRNA(Pro) + L-proline + ATP = L-prolyl-tRNA(Pro) + AMP + diphosphate</text>
        <dbReference type="Rhea" id="RHEA:14305"/>
        <dbReference type="Rhea" id="RHEA-COMP:9700"/>
        <dbReference type="Rhea" id="RHEA-COMP:9702"/>
        <dbReference type="ChEBI" id="CHEBI:30616"/>
        <dbReference type="ChEBI" id="CHEBI:33019"/>
        <dbReference type="ChEBI" id="CHEBI:60039"/>
        <dbReference type="ChEBI" id="CHEBI:78442"/>
        <dbReference type="ChEBI" id="CHEBI:78532"/>
        <dbReference type="ChEBI" id="CHEBI:456215"/>
        <dbReference type="EC" id="6.1.1.15"/>
    </reaction>
</comment>
<comment type="similarity">
    <text evidence="1">Belongs to the class-II aminoacyl-tRNA synthetase family.</text>
</comment>
<dbReference type="InterPro" id="IPR045864">
    <property type="entry name" value="aa-tRNA-synth_II/BPL/LPL"/>
</dbReference>
<dbReference type="Gene3D" id="3.40.50.800">
    <property type="entry name" value="Anticodon-binding domain"/>
    <property type="match status" value="1"/>
</dbReference>
<dbReference type="GO" id="GO:0005737">
    <property type="term" value="C:cytoplasm"/>
    <property type="evidence" value="ECO:0007669"/>
    <property type="project" value="InterPro"/>
</dbReference>
<keyword evidence="4" id="KW-0547">Nucleotide-binding</keyword>
<dbReference type="GO" id="GO:0017101">
    <property type="term" value="C:aminoacyl-tRNA synthetase multienzyme complex"/>
    <property type="evidence" value="ECO:0007669"/>
    <property type="project" value="TreeGrafter"/>
</dbReference>
<feature type="domain" description="Aminoacyl-transfer RNA synthetases class-II family profile" evidence="11">
    <location>
        <begin position="242"/>
        <end position="480"/>
    </location>
</feature>
<dbReference type="InterPro" id="IPR036621">
    <property type="entry name" value="Anticodon-bd_dom_sf"/>
</dbReference>
<name>A0A0L0SIM8_ALLM3</name>
<dbReference type="SUPFAM" id="SSF52954">
    <property type="entry name" value="Class II aaRS ABD-related"/>
    <property type="match status" value="1"/>
</dbReference>
<dbReference type="Pfam" id="PF03129">
    <property type="entry name" value="HGTP_anticodon"/>
    <property type="match status" value="1"/>
</dbReference>
<evidence type="ECO:0000256" key="2">
    <source>
        <dbReference type="ARBA" id="ARBA00012831"/>
    </source>
</evidence>
<dbReference type="Pfam" id="PF00587">
    <property type="entry name" value="tRNA-synt_2b"/>
    <property type="match status" value="1"/>
</dbReference>
<evidence type="ECO:0000256" key="8">
    <source>
        <dbReference type="ARBA" id="ARBA00029731"/>
    </source>
</evidence>
<dbReference type="HAMAP" id="MF_01571">
    <property type="entry name" value="Pro_tRNA_synth_type3"/>
    <property type="match status" value="1"/>
</dbReference>
<evidence type="ECO:0000256" key="7">
    <source>
        <dbReference type="ARBA" id="ARBA00023146"/>
    </source>
</evidence>
<dbReference type="Pfam" id="PF09180">
    <property type="entry name" value="ProRS-C_1"/>
    <property type="match status" value="1"/>
</dbReference>
<evidence type="ECO:0000313" key="12">
    <source>
        <dbReference type="EMBL" id="KNE62363.1"/>
    </source>
</evidence>
<dbReference type="PRINTS" id="PR01046">
    <property type="entry name" value="TRNASYNTHPRO"/>
</dbReference>
<dbReference type="InterPro" id="IPR002314">
    <property type="entry name" value="aa-tRNA-synt_IIb"/>
</dbReference>
<keyword evidence="6" id="KW-0648">Protein biosynthesis</keyword>
<dbReference type="EMBL" id="GG745340">
    <property type="protein sequence ID" value="KNE62363.1"/>
    <property type="molecule type" value="Genomic_DNA"/>
</dbReference>
<dbReference type="Gene3D" id="3.30.930.10">
    <property type="entry name" value="Bira Bifunctional Protein, Domain 2"/>
    <property type="match status" value="1"/>
</dbReference>
<evidence type="ECO:0000259" key="11">
    <source>
        <dbReference type="PROSITE" id="PS50862"/>
    </source>
</evidence>
<dbReference type="InterPro" id="IPR004154">
    <property type="entry name" value="Anticodon-bd"/>
</dbReference>
<dbReference type="PANTHER" id="PTHR43382">
    <property type="entry name" value="PROLYL-TRNA SYNTHETASE"/>
    <property type="match status" value="1"/>
</dbReference>
<dbReference type="InterPro" id="IPR033721">
    <property type="entry name" value="ProRS_core_arch_euk"/>
</dbReference>
<dbReference type="GO" id="GO:0005524">
    <property type="term" value="F:ATP binding"/>
    <property type="evidence" value="ECO:0007669"/>
    <property type="project" value="UniProtKB-KW"/>
</dbReference>
<feature type="compositionally biased region" description="Low complexity" evidence="10">
    <location>
        <begin position="113"/>
        <end position="144"/>
    </location>
</feature>
<evidence type="ECO:0000256" key="6">
    <source>
        <dbReference type="ARBA" id="ARBA00022917"/>
    </source>
</evidence>
<evidence type="ECO:0000256" key="3">
    <source>
        <dbReference type="ARBA" id="ARBA00022598"/>
    </source>
</evidence>
<dbReference type="OMA" id="EVYWVTH"/>
<feature type="region of interest" description="Disordered" evidence="10">
    <location>
        <begin position="113"/>
        <end position="179"/>
    </location>
</feature>
<keyword evidence="5" id="KW-0067">ATP-binding</keyword>
<dbReference type="EC" id="6.1.1.15" evidence="2"/>
<dbReference type="Proteomes" id="UP000054350">
    <property type="component" value="Unassembled WGS sequence"/>
</dbReference>
<proteinExistence type="inferred from homology"/>
<dbReference type="PROSITE" id="PS50862">
    <property type="entry name" value="AA_TRNA_LIGASE_II"/>
    <property type="match status" value="1"/>
</dbReference>
<dbReference type="eggNOG" id="KOG4163">
    <property type="taxonomic scope" value="Eukaryota"/>
</dbReference>
<evidence type="ECO:0000313" key="13">
    <source>
        <dbReference type="Proteomes" id="UP000054350"/>
    </source>
</evidence>
<feature type="region of interest" description="Disordered" evidence="10">
    <location>
        <begin position="628"/>
        <end position="648"/>
    </location>
</feature>
<dbReference type="GO" id="GO:0006433">
    <property type="term" value="P:prolyl-tRNA aminoacylation"/>
    <property type="evidence" value="ECO:0007669"/>
    <property type="project" value="InterPro"/>
</dbReference>
<dbReference type="SUPFAM" id="SSF55681">
    <property type="entry name" value="Class II aaRS and biotin synthetases"/>
    <property type="match status" value="1"/>
</dbReference>
<reference evidence="13" key="2">
    <citation type="submission" date="2009-11" db="EMBL/GenBank/DDBJ databases">
        <title>The Genome Sequence of Allomyces macrogynus strain ATCC 38327.</title>
        <authorList>
            <consortium name="The Broad Institute Genome Sequencing Platform"/>
            <person name="Russ C."/>
            <person name="Cuomo C."/>
            <person name="Shea T."/>
            <person name="Young S.K."/>
            <person name="Zeng Q."/>
            <person name="Koehrsen M."/>
            <person name="Haas B."/>
            <person name="Borodovsky M."/>
            <person name="Guigo R."/>
            <person name="Alvarado L."/>
            <person name="Berlin A."/>
            <person name="Borenstein D."/>
            <person name="Chen Z."/>
            <person name="Engels R."/>
            <person name="Freedman E."/>
            <person name="Gellesch M."/>
            <person name="Goldberg J."/>
            <person name="Griggs A."/>
            <person name="Gujja S."/>
            <person name="Heiman D."/>
            <person name="Hepburn T."/>
            <person name="Howarth C."/>
            <person name="Jen D."/>
            <person name="Larson L."/>
            <person name="Lewis B."/>
            <person name="Mehta T."/>
            <person name="Park D."/>
            <person name="Pearson M."/>
            <person name="Roberts A."/>
            <person name="Saif S."/>
            <person name="Shenoy N."/>
            <person name="Sisk P."/>
            <person name="Stolte C."/>
            <person name="Sykes S."/>
            <person name="Walk T."/>
            <person name="White J."/>
            <person name="Yandava C."/>
            <person name="Burger G."/>
            <person name="Gray M.W."/>
            <person name="Holland P.W.H."/>
            <person name="King N."/>
            <person name="Lang F.B.F."/>
            <person name="Roger A.J."/>
            <person name="Ruiz-Trillo I."/>
            <person name="Lander E."/>
            <person name="Nusbaum C."/>
        </authorList>
    </citation>
    <scope>NUCLEOTIDE SEQUENCE [LARGE SCALE GENOMIC DNA]</scope>
    <source>
        <strain evidence="13">ATCC 38327</strain>
    </source>
</reference>
<dbReference type="InterPro" id="IPR017449">
    <property type="entry name" value="Pro-tRNA_synth_II"/>
</dbReference>
<feature type="compositionally biased region" description="Basic and acidic residues" evidence="10">
    <location>
        <begin position="628"/>
        <end position="646"/>
    </location>
</feature>
<dbReference type="Gene3D" id="3.30.110.30">
    <property type="entry name" value="C-terminal domain of ProRS"/>
    <property type="match status" value="1"/>
</dbReference>
<dbReference type="InterPro" id="IPR002316">
    <property type="entry name" value="Pro-tRNA-ligase_IIa"/>
</dbReference>
<dbReference type="FunFam" id="3.30.110.30:FF:000001">
    <property type="entry name" value="Bifunctional glutamate/proline--tRNA ligase"/>
    <property type="match status" value="1"/>
</dbReference>
<evidence type="ECO:0000256" key="9">
    <source>
        <dbReference type="ARBA" id="ARBA00047671"/>
    </source>
</evidence>
<keyword evidence="13" id="KW-1185">Reference proteome</keyword>
<dbReference type="CDD" id="cd00862">
    <property type="entry name" value="ProRS_anticodon_zinc"/>
    <property type="match status" value="1"/>
</dbReference>
<evidence type="ECO:0000256" key="10">
    <source>
        <dbReference type="SAM" id="MobiDB-lite"/>
    </source>
</evidence>
<evidence type="ECO:0000256" key="1">
    <source>
        <dbReference type="ARBA" id="ARBA00008226"/>
    </source>
</evidence>
<dbReference type="STRING" id="578462.A0A0L0SIM8"/>
<dbReference type="GO" id="GO:0004827">
    <property type="term" value="F:proline-tRNA ligase activity"/>
    <property type="evidence" value="ECO:0007669"/>
    <property type="project" value="UniProtKB-EC"/>
</dbReference>
<feature type="compositionally biased region" description="Basic and acidic residues" evidence="10">
    <location>
        <begin position="145"/>
        <end position="172"/>
    </location>
</feature>
<dbReference type="FunFam" id="3.40.50.800:FF:000005">
    <property type="entry name" value="bifunctional glutamate/proline--tRNA ligase"/>
    <property type="match status" value="1"/>
</dbReference>
<evidence type="ECO:0000256" key="5">
    <source>
        <dbReference type="ARBA" id="ARBA00022840"/>
    </source>
</evidence>
<sequence length="688" mass="74646">MPSPAWLARLPPTTAPRLPRPHALLAPLAAVQAVAVRQSSCGSTRSNAAHSSTAAAVSTRARWVTPPVTTHHCRVVATLPTARPLSGAFSPNDAADHLADADLDADTMTNAAKNKTASPAKAAPAAPAAPAPAAAPKAAAAPADAAKDAEKEAKKAAKKAAKDAKKDKKANKDAAAAAPAKKAAAPAAAAAADGDKGVQIGIEAKKEDDTPRWYQQVLTRSEMLDYYDVSGCYILRPWAYGIWQEIQGFFDGLIRESGVENCYFPMFVSGKALEREKDHVEGFAPEVAWVTKAGSSDLAEPIAIRPTSETVMYPAYAKWIQSHRDLPLRLNQWCNVVRWEFKHPQPFLRTREFLWQEGHTAFLTQPEADAEVLEILGYYRRVYEDLLAVPVIPGRKSEKEKFAGGLYTTTVEAFVPVTGRGIQGATSHCLGQNFAKMFNIVVEGANKEAQHVWQNSWGLTTRTIGVMVMVHGDNKGLVLPPRVAAQQVVVVPCGITVKTTQEQRDAIAAYTNQVVATLKKAGIRAKADTRDNYSPGYKFNHWEMRGVPLRIEVGPKDMAKNQVLTVRRDSGAKNPLPMENLGAAVNTLLESIQADMLAKATKERDEHLKNLVMAPWCTEPACEDQIKDRSARAKVEETGEPADDKAPSMGAKSLCIPFNQPREIKEGKMCFQGCGRKAVAYGLFGRSY</sequence>
<dbReference type="PANTHER" id="PTHR43382:SF2">
    <property type="entry name" value="BIFUNCTIONAL GLUTAMATE_PROLINE--TRNA LIGASE"/>
    <property type="match status" value="1"/>
</dbReference>
<dbReference type="OrthoDB" id="1350766at2759"/>
<keyword evidence="3 12" id="KW-0436">Ligase</keyword>
<dbReference type="InterPro" id="IPR004499">
    <property type="entry name" value="Pro-tRNA-ligase_IIa_arc-type"/>
</dbReference>